<feature type="domain" description="Cell division control protein 24 OB" evidence="4">
    <location>
        <begin position="30"/>
        <end position="161"/>
    </location>
</feature>
<dbReference type="Proteomes" id="UP001154282">
    <property type="component" value="Unassembled WGS sequence"/>
</dbReference>
<evidence type="ECO:0000313" key="6">
    <source>
        <dbReference type="Proteomes" id="UP001154282"/>
    </source>
</evidence>
<evidence type="ECO:0000259" key="4">
    <source>
        <dbReference type="Pfam" id="PF17246"/>
    </source>
</evidence>
<dbReference type="SUPFAM" id="SSF50249">
    <property type="entry name" value="Nucleic acid-binding proteins"/>
    <property type="match status" value="1"/>
</dbReference>
<feature type="domain" description="Cell division control protein 24 OB" evidence="2">
    <location>
        <begin position="411"/>
        <end position="463"/>
    </location>
</feature>
<dbReference type="Pfam" id="PF17245">
    <property type="entry name" value="CDC24_OB2"/>
    <property type="match status" value="1"/>
</dbReference>
<protein>
    <recommendedName>
        <fullName evidence="7">Nucleic acid-binding proteins superfamily</fullName>
    </recommendedName>
</protein>
<reference evidence="5" key="1">
    <citation type="submission" date="2022-08" db="EMBL/GenBank/DDBJ databases">
        <authorList>
            <person name="Gutierrez-Valencia J."/>
        </authorList>
    </citation>
    <scope>NUCLEOTIDE SEQUENCE</scope>
</reference>
<comment type="caution">
    <text evidence="5">The sequence shown here is derived from an EMBL/GenBank/DDBJ whole genome shotgun (WGS) entry which is preliminary data.</text>
</comment>
<dbReference type="Pfam" id="PF17246">
    <property type="entry name" value="CDC24_OB1"/>
    <property type="match status" value="1"/>
</dbReference>
<dbReference type="EMBL" id="CAMGYJ010000008">
    <property type="protein sequence ID" value="CAI0466992.1"/>
    <property type="molecule type" value="Genomic_DNA"/>
</dbReference>
<evidence type="ECO:0000259" key="3">
    <source>
        <dbReference type="Pfam" id="PF17245"/>
    </source>
</evidence>
<dbReference type="AlphaFoldDB" id="A0AAV0P8W8"/>
<proteinExistence type="predicted"/>
<sequence length="707" mass="78564">MSLVAEEFACFNGESAMEVDDTEEGEEDPFLAFVEYARSVLSPDDEDGGGDGGGDLDSKAEVSRPGWSWIAARILKTCIAYSSGVTAGILLSELSQAWSEQHRFGAPKKRPEIVNQLKKKHRRSKLPNTVTIDSVHEKNFITLSSVLEAVIVDIFVLPGTNIYMLTLGDFWSSNTIDLFMHRRYYELVDPSNEILKKGREIFLTGCYLRTAREGSGYPRLLPTEYLDQDDDAMLIAARFCSDSFSSVSLQQAQNGISYSLYARIESIGPLEAKGSFCNVQRKQVTLVDNEDKRLKFLLWGEQVLLANLLSVGSMLALDQPYITSSNDIAVETDSEICLEYGSATQLYLVPFVQHEEQVYISSSSSQIRHQGSRLSLTALTPTPRVSQVSLPCDSLGSIDFSSYPFRSFITDLTDKMTGFSLYGIVTDIHCERSAKKVIFYLGIEDTSGSILAKLHFVSSWYIHYKSSQILSIDKNVKSHFMVIDWLSSVHLRSLGRLSPGHSVFISGLSSNTSKKNRLEVSWFENQPGSSFINLSCLPALLNSSCLHKLSRLSDLSTEASCTYICRVRLDQVSQCHVNTDFAHSSCGRPAKLTPSGNLECSFCQCSCDSEVVRTLFLKIPVADETAKIFGWCSGPTAAEMLQISPDEFFELPEDEQFMYPSSLENECFVVALVNSKQPGYGRGHCIDLEDDAVSWEITRAQNVNNVG</sequence>
<gene>
    <name evidence="5" type="ORF">LITE_LOCUS37272</name>
</gene>
<accession>A0AAV0P8W8</accession>
<evidence type="ECO:0000256" key="1">
    <source>
        <dbReference type="SAM" id="MobiDB-lite"/>
    </source>
</evidence>
<evidence type="ECO:0000313" key="5">
    <source>
        <dbReference type="EMBL" id="CAI0466992.1"/>
    </source>
</evidence>
<keyword evidence="6" id="KW-1185">Reference proteome</keyword>
<name>A0AAV0P8W8_9ROSI</name>
<evidence type="ECO:0000259" key="2">
    <source>
        <dbReference type="Pfam" id="PF17244"/>
    </source>
</evidence>
<dbReference type="InterPro" id="IPR035200">
    <property type="entry name" value="Cdc24_OB2"/>
</dbReference>
<dbReference type="PANTHER" id="PTHR36033:SF1">
    <property type="entry name" value="NUCLEIC ACID-BINDING PROTEINS SUPERFAMILY"/>
    <property type="match status" value="1"/>
</dbReference>
<organism evidence="5 6">
    <name type="scientific">Linum tenue</name>
    <dbReference type="NCBI Taxonomy" id="586396"/>
    <lineage>
        <taxon>Eukaryota</taxon>
        <taxon>Viridiplantae</taxon>
        <taxon>Streptophyta</taxon>
        <taxon>Embryophyta</taxon>
        <taxon>Tracheophyta</taxon>
        <taxon>Spermatophyta</taxon>
        <taxon>Magnoliopsida</taxon>
        <taxon>eudicotyledons</taxon>
        <taxon>Gunneridae</taxon>
        <taxon>Pentapetalae</taxon>
        <taxon>rosids</taxon>
        <taxon>fabids</taxon>
        <taxon>Malpighiales</taxon>
        <taxon>Linaceae</taxon>
        <taxon>Linum</taxon>
    </lineage>
</organism>
<feature type="domain" description="Cell division control protein 24 OB" evidence="2">
    <location>
        <begin position="475"/>
        <end position="663"/>
    </location>
</feature>
<evidence type="ECO:0008006" key="7">
    <source>
        <dbReference type="Google" id="ProtNLM"/>
    </source>
</evidence>
<dbReference type="InterPro" id="IPR035201">
    <property type="entry name" value="Cdc24_OB1"/>
</dbReference>
<dbReference type="PANTHER" id="PTHR36033">
    <property type="entry name" value="NUCLEIC ACID-BINDING PROTEINS SUPERFAMILY"/>
    <property type="match status" value="1"/>
</dbReference>
<dbReference type="InterPro" id="IPR012340">
    <property type="entry name" value="NA-bd_OB-fold"/>
</dbReference>
<feature type="region of interest" description="Disordered" evidence="1">
    <location>
        <begin position="42"/>
        <end position="61"/>
    </location>
</feature>
<feature type="domain" description="Cell division control protein 24 OB" evidence="3">
    <location>
        <begin position="166"/>
        <end position="289"/>
    </location>
</feature>
<dbReference type="Pfam" id="PF17244">
    <property type="entry name" value="CDC24_OB3"/>
    <property type="match status" value="2"/>
</dbReference>
<dbReference type="InterPro" id="IPR035203">
    <property type="entry name" value="Cdc24_OB3"/>
</dbReference>